<dbReference type="AlphaFoldDB" id="A0A1Q9C0B1"/>
<dbReference type="Proteomes" id="UP000186817">
    <property type="component" value="Unassembled WGS sequence"/>
</dbReference>
<evidence type="ECO:0000313" key="2">
    <source>
        <dbReference type="EMBL" id="OLP76368.1"/>
    </source>
</evidence>
<protein>
    <submittedName>
        <fullName evidence="2">Uncharacterized protein</fullName>
    </submittedName>
</protein>
<name>A0A1Q9C0B1_SYMMI</name>
<evidence type="ECO:0000256" key="1">
    <source>
        <dbReference type="SAM" id="MobiDB-lite"/>
    </source>
</evidence>
<proteinExistence type="predicted"/>
<evidence type="ECO:0000313" key="3">
    <source>
        <dbReference type="Proteomes" id="UP000186817"/>
    </source>
</evidence>
<reference evidence="2 3" key="1">
    <citation type="submission" date="2016-02" db="EMBL/GenBank/DDBJ databases">
        <title>Genome analysis of coral dinoflagellate symbionts highlights evolutionary adaptations to a symbiotic lifestyle.</title>
        <authorList>
            <person name="Aranda M."/>
            <person name="Li Y."/>
            <person name="Liew Y.J."/>
            <person name="Baumgarten S."/>
            <person name="Simakov O."/>
            <person name="Wilson M."/>
            <person name="Piel J."/>
            <person name="Ashoor H."/>
            <person name="Bougouffa S."/>
            <person name="Bajic V.B."/>
            <person name="Ryu T."/>
            <person name="Ravasi T."/>
            <person name="Bayer T."/>
            <person name="Micklem G."/>
            <person name="Kim H."/>
            <person name="Bhak J."/>
            <person name="Lajeunesse T.C."/>
            <person name="Voolstra C.R."/>
        </authorList>
    </citation>
    <scope>NUCLEOTIDE SEQUENCE [LARGE SCALE GENOMIC DNA]</scope>
    <source>
        <strain evidence="2 3">CCMP2467</strain>
    </source>
</reference>
<dbReference type="EMBL" id="LSRX01002046">
    <property type="protein sequence ID" value="OLP76368.1"/>
    <property type="molecule type" value="Genomic_DNA"/>
</dbReference>
<comment type="caution">
    <text evidence="2">The sequence shown here is derived from an EMBL/GenBank/DDBJ whole genome shotgun (WGS) entry which is preliminary data.</text>
</comment>
<organism evidence="2 3">
    <name type="scientific">Symbiodinium microadriaticum</name>
    <name type="common">Dinoflagellate</name>
    <name type="synonym">Zooxanthella microadriatica</name>
    <dbReference type="NCBI Taxonomy" id="2951"/>
    <lineage>
        <taxon>Eukaryota</taxon>
        <taxon>Sar</taxon>
        <taxon>Alveolata</taxon>
        <taxon>Dinophyceae</taxon>
        <taxon>Suessiales</taxon>
        <taxon>Symbiodiniaceae</taxon>
        <taxon>Symbiodinium</taxon>
    </lineage>
</organism>
<keyword evidence="3" id="KW-1185">Reference proteome</keyword>
<feature type="region of interest" description="Disordered" evidence="1">
    <location>
        <begin position="125"/>
        <end position="207"/>
    </location>
</feature>
<gene>
    <name evidence="2" type="ORF">AK812_SmicGene43709</name>
</gene>
<sequence length="583" mass="65271">MDIFDIRLAQVMTGGLTNWGLRSLANGRHTVWESFKSRQEAITAGTLMRALRGENSTHYSGADLNSTLTHMTKNMFPGQDPYLWDNRYTAIKELAKELAKVVAQKGPSAANQSMLQQIQELQRENARLKSGKAQASRSVIPASPAHTPPPKGARTPKGSAAAGLTPHTSQGSQASGGHPAPPSYRRPKDRQSSTEATEGPVRSLEEFWNARPADAVPEDFELADEHEGNDDLATLAGSPDFRPEDYDEAVNTINNWVSQRVGKDKMAQVRLAGKVTYRHRTSILRQQKYNFPPLHLPSDKLVLRNANVPCKCKMFQSTTQANLADTTFLQEDTWKSQVLTALTNWCKRWKLPSEVTKDMSSWVDKQWMLHVAALRQDTQSAWNPKQVKEATRLFAGLVLGPADHFPHSLFVACPVHYHKLLCRSFGDPTVFMPCRNGTGTIIQHLQREFEDQHPELQSYKWAFQWNRGLPTARILPKGSNHFAKARPIIAYTKCWHTKASSFLATALYSIMQVLFPAGTTLNINSVTAGLRQAWRYMQQFEQDDPVMIQQASGEAVRNKRPLSVIALTMPDTCEQAASTCLHF</sequence>
<dbReference type="OrthoDB" id="420960at2759"/>
<feature type="compositionally biased region" description="Polar residues" evidence="1">
    <location>
        <begin position="166"/>
        <end position="175"/>
    </location>
</feature>
<accession>A0A1Q9C0B1</accession>